<sequence length="226" mass="24537">MGDVVALRVRAGRTQAGRHNGGNPARLLRETRPCRDPVRYAASQLRGRLAHGHADEWMFAGRLTGVLERAVVGRIGGMATWDVFEQEASDLAAAIRKRFEAAKTHILATVRKDGSPRVSGSEVDFRGPDLSFGSMIDARKAKDLQRDGRCAIHAHPCEGGDAKVAGVAVEVRGPEKAAYTTGSEPAGDFHAFRLDLSEAVLTAVEGDELVVTRWRQGEGVKVFRRK</sequence>
<comment type="caution">
    <text evidence="3">The sequence shown here is derived from an EMBL/GenBank/DDBJ whole genome shotgun (WGS) entry which is preliminary data.</text>
</comment>
<reference evidence="3 4" key="1">
    <citation type="submission" date="2021-01" db="EMBL/GenBank/DDBJ databases">
        <title>Whole genome shotgun sequence of Actinoplanes humidus NBRC 14915.</title>
        <authorList>
            <person name="Komaki H."/>
            <person name="Tamura T."/>
        </authorList>
    </citation>
    <scope>NUCLEOTIDE SEQUENCE [LARGE SCALE GENOMIC DNA]</scope>
    <source>
        <strain evidence="3 4">NBRC 14915</strain>
    </source>
</reference>
<dbReference type="InterPro" id="IPR052019">
    <property type="entry name" value="F420H2_bilvrd_red/Heme_oxyg"/>
</dbReference>
<dbReference type="Pfam" id="PF01243">
    <property type="entry name" value="PNPOx_N"/>
    <property type="match status" value="1"/>
</dbReference>
<evidence type="ECO:0000256" key="1">
    <source>
        <dbReference type="ARBA" id="ARBA00023002"/>
    </source>
</evidence>
<gene>
    <name evidence="3" type="ORF">Ahu01nite_002510</name>
</gene>
<keyword evidence="1" id="KW-0560">Oxidoreductase</keyword>
<evidence type="ECO:0000313" key="3">
    <source>
        <dbReference type="EMBL" id="GIE17149.1"/>
    </source>
</evidence>
<dbReference type="InterPro" id="IPR011576">
    <property type="entry name" value="Pyridox_Oxase_N"/>
</dbReference>
<proteinExistence type="predicted"/>
<feature type="domain" description="Pyridoxamine 5'-phosphate oxidase N-terminal" evidence="2">
    <location>
        <begin position="93"/>
        <end position="198"/>
    </location>
</feature>
<protein>
    <recommendedName>
        <fullName evidence="2">Pyridoxamine 5'-phosphate oxidase N-terminal domain-containing protein</fullName>
    </recommendedName>
</protein>
<dbReference type="PANTHER" id="PTHR35176:SF6">
    <property type="entry name" value="HEME OXYGENASE HI_0854-RELATED"/>
    <property type="match status" value="1"/>
</dbReference>
<accession>A0ABQ3ZEZ7</accession>
<evidence type="ECO:0000313" key="4">
    <source>
        <dbReference type="Proteomes" id="UP000603200"/>
    </source>
</evidence>
<evidence type="ECO:0000259" key="2">
    <source>
        <dbReference type="Pfam" id="PF01243"/>
    </source>
</evidence>
<dbReference type="SUPFAM" id="SSF50475">
    <property type="entry name" value="FMN-binding split barrel"/>
    <property type="match status" value="1"/>
</dbReference>
<name>A0ABQ3ZEZ7_9ACTN</name>
<dbReference type="PANTHER" id="PTHR35176">
    <property type="entry name" value="HEME OXYGENASE HI_0854-RELATED"/>
    <property type="match status" value="1"/>
</dbReference>
<dbReference type="Proteomes" id="UP000603200">
    <property type="component" value="Unassembled WGS sequence"/>
</dbReference>
<dbReference type="Gene3D" id="2.30.110.10">
    <property type="entry name" value="Electron Transport, Fmn-binding Protein, Chain A"/>
    <property type="match status" value="1"/>
</dbReference>
<dbReference type="EMBL" id="BOMN01000002">
    <property type="protein sequence ID" value="GIE17149.1"/>
    <property type="molecule type" value="Genomic_DNA"/>
</dbReference>
<dbReference type="InterPro" id="IPR012349">
    <property type="entry name" value="Split_barrel_FMN-bd"/>
</dbReference>
<organism evidence="3 4">
    <name type="scientific">Winogradskya humida</name>
    <dbReference type="NCBI Taxonomy" id="113566"/>
    <lineage>
        <taxon>Bacteria</taxon>
        <taxon>Bacillati</taxon>
        <taxon>Actinomycetota</taxon>
        <taxon>Actinomycetes</taxon>
        <taxon>Micromonosporales</taxon>
        <taxon>Micromonosporaceae</taxon>
        <taxon>Winogradskya</taxon>
    </lineage>
</organism>
<keyword evidence="4" id="KW-1185">Reference proteome</keyword>